<protein>
    <submittedName>
        <fullName evidence="1">Uncharacterized protein</fullName>
    </submittedName>
</protein>
<comment type="caution">
    <text evidence="1">The sequence shown here is derived from an EMBL/GenBank/DDBJ whole genome shotgun (WGS) entry which is preliminary data.</text>
</comment>
<evidence type="ECO:0000313" key="2">
    <source>
        <dbReference type="Proteomes" id="UP001296873"/>
    </source>
</evidence>
<keyword evidence="2" id="KW-1185">Reference proteome</keyword>
<gene>
    <name evidence="1" type="ORF">CKO28_18725</name>
</gene>
<proteinExistence type="predicted"/>
<dbReference type="RefSeq" id="WP_200342421.1">
    <property type="nucleotide sequence ID" value="NZ_NRRL01000074.1"/>
</dbReference>
<dbReference type="Proteomes" id="UP001296873">
    <property type="component" value="Unassembled WGS sequence"/>
</dbReference>
<sequence length="115" mass="12686">MNGIELSVDRLEVSPSTLRHSHYIDGTPYPVSVATGSVRVNGPHGSFVVSADFHAYPTPDYWTVPRLRADDFYLPVPQGVVDAANRALRRQGDNPNSPVVRLGETVRAQYLRRAA</sequence>
<accession>A0ABS1DK29</accession>
<name>A0ABS1DK29_9PROT</name>
<organism evidence="1 2">
    <name type="scientific">Rhodovibrio sodomensis</name>
    <dbReference type="NCBI Taxonomy" id="1088"/>
    <lineage>
        <taxon>Bacteria</taxon>
        <taxon>Pseudomonadati</taxon>
        <taxon>Pseudomonadota</taxon>
        <taxon>Alphaproteobacteria</taxon>
        <taxon>Rhodospirillales</taxon>
        <taxon>Rhodovibrionaceae</taxon>
        <taxon>Rhodovibrio</taxon>
    </lineage>
</organism>
<evidence type="ECO:0000313" key="1">
    <source>
        <dbReference type="EMBL" id="MBK1670073.1"/>
    </source>
</evidence>
<dbReference type="EMBL" id="NRRL01000074">
    <property type="protein sequence ID" value="MBK1670073.1"/>
    <property type="molecule type" value="Genomic_DNA"/>
</dbReference>
<reference evidence="1 2" key="1">
    <citation type="journal article" date="2020" name="Microorganisms">
        <title>Osmotic Adaptation and Compatible Solute Biosynthesis of Phototrophic Bacteria as Revealed from Genome Analyses.</title>
        <authorList>
            <person name="Imhoff J.F."/>
            <person name="Rahn T."/>
            <person name="Kunzel S."/>
            <person name="Keller A."/>
            <person name="Neulinger S.C."/>
        </authorList>
    </citation>
    <scope>NUCLEOTIDE SEQUENCE [LARGE SCALE GENOMIC DNA]</scope>
    <source>
        <strain evidence="1 2">DSM 9895</strain>
    </source>
</reference>